<proteinExistence type="predicted"/>
<reference evidence="1 2" key="1">
    <citation type="journal article" date="2024" name="Environ. Microbiol.">
        <title>Novel evolutionary insights on the interactions of the Holosporales (Alphaproteobacteria) with eukaryotic hosts from comparative genomics.</title>
        <authorList>
            <person name="Giovannini M."/>
            <person name="Petroni G."/>
            <person name="Castelli M."/>
        </authorList>
    </citation>
    <scope>NUCLEOTIDE SEQUENCE [LARGE SCALE GENOMIC DNA]</scope>
    <source>
        <strain evidence="1 2">US_Bl 15I1</strain>
    </source>
</reference>
<dbReference type="Pfam" id="PF06242">
    <property type="entry name" value="TrcR"/>
    <property type="match status" value="1"/>
</dbReference>
<evidence type="ECO:0000313" key="1">
    <source>
        <dbReference type="EMBL" id="WVX66780.1"/>
    </source>
</evidence>
<gene>
    <name evidence="1" type="ORF">Bealeia1_00965</name>
</gene>
<dbReference type="EMBL" id="CP133270">
    <property type="protein sequence ID" value="WVX66780.1"/>
    <property type="molecule type" value="Genomic_DNA"/>
</dbReference>
<protein>
    <submittedName>
        <fullName evidence="1">DUF1013 domain-containing protein</fullName>
    </submittedName>
</protein>
<dbReference type="InterPro" id="IPR010421">
    <property type="entry name" value="TrcR"/>
</dbReference>
<dbReference type="Proteomes" id="UP001330434">
    <property type="component" value="Chromosome"/>
</dbReference>
<dbReference type="RefSeq" id="WP_338453420.1">
    <property type="nucleotide sequence ID" value="NZ_CP133270.1"/>
</dbReference>
<evidence type="ECO:0000313" key="2">
    <source>
        <dbReference type="Proteomes" id="UP001330434"/>
    </source>
</evidence>
<accession>A0ABZ2C5S5</accession>
<name>A0ABZ2C5S5_9PROT</name>
<organism evidence="1 2">
    <name type="scientific">Candidatus Bealeia paramacronuclearis</name>
    <dbReference type="NCBI Taxonomy" id="1921001"/>
    <lineage>
        <taxon>Bacteria</taxon>
        <taxon>Pseudomonadati</taxon>
        <taxon>Pseudomonadota</taxon>
        <taxon>Alphaproteobacteria</taxon>
        <taxon>Holosporales</taxon>
        <taxon>Holosporaceae</taxon>
        <taxon>Candidatus Bealeia</taxon>
    </lineage>
</organism>
<sequence>MSGPLMPKATAVWLIENTTLTFEQIGAFCGFHALEIQAIADGEIAIGIMGRDPITAGELTTAEIERCQKNPTAQLALRTDKWEKPKKRKGGKYTPVSIRQDKPDGIAWVLKHCPDFSDTDIIKLLGTTKATINSIRNKTHKNSTEMKPQNPVTLGLCSQAELDVLKAKYPKAVQED</sequence>
<keyword evidence="2" id="KW-1185">Reference proteome</keyword>